<feature type="domain" description="GAF" evidence="1">
    <location>
        <begin position="201"/>
        <end position="358"/>
    </location>
</feature>
<accession>A0A8K2A9Y0</accession>
<dbReference type="InterPro" id="IPR003018">
    <property type="entry name" value="GAF"/>
</dbReference>
<dbReference type="InterPro" id="IPR029016">
    <property type="entry name" value="GAF-like_dom_sf"/>
</dbReference>
<dbReference type="Pfam" id="PF01590">
    <property type="entry name" value="GAF"/>
    <property type="match status" value="1"/>
</dbReference>
<dbReference type="InterPro" id="IPR036890">
    <property type="entry name" value="HATPase_C_sf"/>
</dbReference>
<evidence type="ECO:0000313" key="2">
    <source>
        <dbReference type="EMBL" id="NCJ08739.1"/>
    </source>
</evidence>
<dbReference type="RefSeq" id="WP_161827210.1">
    <property type="nucleotide sequence ID" value="NZ_WVIC01000071.1"/>
</dbReference>
<dbReference type="SUPFAM" id="SSF55874">
    <property type="entry name" value="ATPase domain of HSP90 chaperone/DNA topoisomerase II/histidine kinase"/>
    <property type="match status" value="1"/>
</dbReference>
<keyword evidence="3" id="KW-1185">Reference proteome</keyword>
<dbReference type="SUPFAM" id="SSF55781">
    <property type="entry name" value="GAF domain-like"/>
    <property type="match status" value="4"/>
</dbReference>
<dbReference type="SMART" id="SM00065">
    <property type="entry name" value="GAF"/>
    <property type="match status" value="4"/>
</dbReference>
<comment type="caution">
    <text evidence="2">The sequence shown here is derived from an EMBL/GenBank/DDBJ whole genome shotgun (WGS) entry which is preliminary data.</text>
</comment>
<feature type="domain" description="GAF" evidence="1">
    <location>
        <begin position="29"/>
        <end position="180"/>
    </location>
</feature>
<evidence type="ECO:0000259" key="1">
    <source>
        <dbReference type="SMART" id="SM00065"/>
    </source>
</evidence>
<dbReference type="Gene3D" id="3.30.565.10">
    <property type="entry name" value="Histidine kinase-like ATPase, C-terminal domain"/>
    <property type="match status" value="1"/>
</dbReference>
<sequence>MTQFARHATSDPPLMILQQAVEQFQAQTQVEPLVNVAIQALQTAFDFSVIWIAFYDPQTHILTSVSGVSPKGESEISRLKLTVVPGTLFDQVLMTGQSLAVPNLQAESRADKWQALAQTFNVQGTLLYPICYQKQVLGMVLLGSPRWGNNPRTEEVMLLSTLITLLGTHLYTLQDHNQPQTSDHLATALLSSLAKSTELHTLEDRIRVLLQQLHPVFNPSHTSFYQFDPDQQRFYRQLTQQPRGKGRLGTTRSSKVEIEVQESPSFFQALQAGQVVAVSDIHSFANCPVPNRWMHQLQMRSLLSAPVIFQGQLLGFLALECNSSRLWQESEKQFLQGAAQVLGLHLRSQAGGSSGSLHPQATPIEWLLSLLSAMGQDKAWEAALQKALLDLCKRFQAQRAILCEYHPDSQQYIPRAQIHTSNKQKGLELPLKALSTVDTQMLTRSTSATAIGNLEEDLRFVNWRDHLLAMKIQSLMVANLVTGQAPDWVLILGSSEVRLWSTTEADQLQKMAVDLAPLLTQHQALMTAARRDQLTQQIHQSLQRLQTQPQNLSAQLLNILTQLYPAATSILVLWEKLESAAIQHRLDPDPISAAIPEALQDPLLEGLREQGTIPYRLLAPSQLAPSTRDWLALPNLKHLLVIPLKNDPDSLGVLLLSHSRPLGWSAEPIEPCVHLVQTFAHLYHTQQTLQRLKQNNTALECLNWYKQRQLEFHCQTIMTHYEHLYDVMSHVTPRLSRDKRELGAFALLDSIKAIETLLKAEGWRLQQDQTPIAITTLLRRLLERIEPVTQGRRLWTKVHNQTQALTLHTAVAKLELILLELLLAACYRSQVGQSIDLWCRVLNDQWLEFSITDAGHVNPQLLEDLEQSRLLEAFAPDSLEQVPGRHLRICQKMAQQLGGRLEILQLEDGRTLSRMTLPLTH</sequence>
<proteinExistence type="predicted"/>
<reference evidence="2" key="1">
    <citation type="submission" date="2019-12" db="EMBL/GenBank/DDBJ databases">
        <title>High-Quality draft genome sequences of three cyanobacteria isolated from the limestone walls of the Old Cathedral of Coimbra.</title>
        <authorList>
            <person name="Tiago I."/>
            <person name="Soares F."/>
            <person name="Portugal A."/>
        </authorList>
    </citation>
    <scope>NUCLEOTIDE SEQUENCE [LARGE SCALE GENOMIC DNA]</scope>
    <source>
        <strain evidence="2">C</strain>
    </source>
</reference>
<dbReference type="Gene3D" id="3.30.450.40">
    <property type="match status" value="3"/>
</dbReference>
<dbReference type="AlphaFoldDB" id="A0A8K2A9Y0"/>
<dbReference type="Proteomes" id="UP000607397">
    <property type="component" value="Unassembled WGS sequence"/>
</dbReference>
<protein>
    <submittedName>
        <fullName evidence="2">GAF domain-containing protein</fullName>
    </submittedName>
</protein>
<feature type="domain" description="GAF" evidence="1">
    <location>
        <begin position="548"/>
        <end position="697"/>
    </location>
</feature>
<name>A0A8K2A9Y0_9CYAN</name>
<dbReference type="EMBL" id="WVIC01000071">
    <property type="protein sequence ID" value="NCJ08739.1"/>
    <property type="molecule type" value="Genomic_DNA"/>
</dbReference>
<dbReference type="Pfam" id="PF13185">
    <property type="entry name" value="GAF_2"/>
    <property type="match status" value="1"/>
</dbReference>
<evidence type="ECO:0000313" key="3">
    <source>
        <dbReference type="Proteomes" id="UP000607397"/>
    </source>
</evidence>
<feature type="domain" description="GAF" evidence="1">
    <location>
        <begin position="379"/>
        <end position="529"/>
    </location>
</feature>
<organism evidence="2 3">
    <name type="scientific">Petrachloros mirabilis ULC683</name>
    <dbReference type="NCBI Taxonomy" id="2781853"/>
    <lineage>
        <taxon>Bacteria</taxon>
        <taxon>Bacillati</taxon>
        <taxon>Cyanobacteriota</taxon>
        <taxon>Cyanophyceae</taxon>
        <taxon>Synechococcales</taxon>
        <taxon>Petrachlorosaceae</taxon>
        <taxon>Petrachloros</taxon>
        <taxon>Petrachloros mirabilis</taxon>
    </lineage>
</organism>
<gene>
    <name evidence="2" type="ORF">GS597_19950</name>
</gene>